<dbReference type="AlphaFoldDB" id="A0AAD9L8L3"/>
<evidence type="ECO:0000313" key="1">
    <source>
        <dbReference type="EMBL" id="KAK1926409.1"/>
    </source>
</evidence>
<name>A0AAD9L8L3_PAPLA</name>
<proteinExistence type="predicted"/>
<gene>
    <name evidence="1" type="ORF">DB88DRAFT_481707</name>
</gene>
<dbReference type="GO" id="GO:0016020">
    <property type="term" value="C:membrane"/>
    <property type="evidence" value="ECO:0007669"/>
    <property type="project" value="TreeGrafter"/>
</dbReference>
<evidence type="ECO:0000313" key="2">
    <source>
        <dbReference type="Proteomes" id="UP001182556"/>
    </source>
</evidence>
<dbReference type="Proteomes" id="UP001182556">
    <property type="component" value="Unassembled WGS sequence"/>
</dbReference>
<comment type="caution">
    <text evidence="1">The sequence shown here is derived from an EMBL/GenBank/DDBJ whole genome shotgun (WGS) entry which is preliminary data.</text>
</comment>
<dbReference type="PANTHER" id="PTHR41807">
    <property type="entry name" value="GLUTATHIONE TRANSFERASE 3"/>
    <property type="match status" value="1"/>
</dbReference>
<sequence>MSAFTGSLTNKRKADLVEIAQALGVPEADAKIADLIKNIHAHLEANEAELSQSPRFKGLYSRRARHHSDESDTPLEVRDVKQAVEGSVKKGRKSVNKALDKVANVDPASIALPESPINVGRIVSAAGHAKDAAAEQLSVALAPAQDLVPNELSVQLRRAQHQVVKFGHDSKLRVEESVRLIQAHLSRPEHLVTTAVAVELIFLLAHVVQFYDHTVFFPPPGGENGTFASLLHGLLFWLPSFALTFRLPDLHSLKPSSEVWPALAWWASTTVLPPFALSTLVSFVPQKGVARTGHNTRYSASHPPTPTADPLTFALIRLAIFLYPLTTAAPSSFGDALEISGNTQGRALGAGLLAALLLVSRLSS</sequence>
<reference evidence="1" key="1">
    <citation type="submission" date="2023-02" db="EMBL/GenBank/DDBJ databases">
        <title>Identification and recombinant expression of a fungal hydrolase from Papiliotrema laurentii that hydrolyzes apple cutin and clears colloidal polyester polyurethane.</title>
        <authorList>
            <consortium name="DOE Joint Genome Institute"/>
            <person name="Roman V.A."/>
            <person name="Bojanowski C."/>
            <person name="Crable B.R."/>
            <person name="Wagner D.N."/>
            <person name="Hung C.S."/>
            <person name="Nadeau L.J."/>
            <person name="Schratz L."/>
            <person name="Haridas S."/>
            <person name="Pangilinan J."/>
            <person name="Lipzen A."/>
            <person name="Na H."/>
            <person name="Yan M."/>
            <person name="Ng V."/>
            <person name="Grigoriev I.V."/>
            <person name="Spatafora J.W."/>
            <person name="Barlow D."/>
            <person name="Biffinger J."/>
            <person name="Kelley-Loughnane N."/>
            <person name="Varaljay V.A."/>
            <person name="Crookes-Goodson W.J."/>
        </authorList>
    </citation>
    <scope>NUCLEOTIDE SEQUENCE</scope>
    <source>
        <strain evidence="1">5307AH</strain>
    </source>
</reference>
<dbReference type="PANTHER" id="PTHR41807:SF1">
    <property type="entry name" value="GLUTATHIONE TRANSFERASE 3"/>
    <property type="match status" value="1"/>
</dbReference>
<dbReference type="InterPro" id="IPR038872">
    <property type="entry name" value="Put_GTT3"/>
</dbReference>
<accession>A0AAD9L8L3</accession>
<organism evidence="1 2">
    <name type="scientific">Papiliotrema laurentii</name>
    <name type="common">Cryptococcus laurentii</name>
    <dbReference type="NCBI Taxonomy" id="5418"/>
    <lineage>
        <taxon>Eukaryota</taxon>
        <taxon>Fungi</taxon>
        <taxon>Dikarya</taxon>
        <taxon>Basidiomycota</taxon>
        <taxon>Agaricomycotina</taxon>
        <taxon>Tremellomycetes</taxon>
        <taxon>Tremellales</taxon>
        <taxon>Rhynchogastremaceae</taxon>
        <taxon>Papiliotrema</taxon>
    </lineage>
</organism>
<protein>
    <submittedName>
        <fullName evidence="1">Uncharacterized protein</fullName>
    </submittedName>
</protein>
<dbReference type="EMBL" id="JAODAN010000002">
    <property type="protein sequence ID" value="KAK1926409.1"/>
    <property type="molecule type" value="Genomic_DNA"/>
</dbReference>
<keyword evidence="2" id="KW-1185">Reference proteome</keyword>